<dbReference type="SMART" id="SM00028">
    <property type="entry name" value="TPR"/>
    <property type="match status" value="2"/>
</dbReference>
<feature type="chain" id="PRO_5027018306" evidence="6">
    <location>
        <begin position="27"/>
        <end position="829"/>
    </location>
</feature>
<feature type="region of interest" description="Disordered" evidence="5">
    <location>
        <begin position="695"/>
        <end position="829"/>
    </location>
</feature>
<evidence type="ECO:0000256" key="5">
    <source>
        <dbReference type="SAM" id="MobiDB-lite"/>
    </source>
</evidence>
<dbReference type="InterPro" id="IPR011990">
    <property type="entry name" value="TPR-like_helical_dom_sf"/>
</dbReference>
<dbReference type="InterPro" id="IPR036737">
    <property type="entry name" value="OmpA-like_sf"/>
</dbReference>
<feature type="compositionally biased region" description="Basic and acidic residues" evidence="5">
    <location>
        <begin position="711"/>
        <end position="823"/>
    </location>
</feature>
<proteinExistence type="predicted"/>
<keyword evidence="3" id="KW-0998">Cell outer membrane</keyword>
<dbReference type="GO" id="GO:0009279">
    <property type="term" value="C:cell outer membrane"/>
    <property type="evidence" value="ECO:0007669"/>
    <property type="project" value="UniProtKB-SubCell"/>
</dbReference>
<keyword evidence="6" id="KW-0732">Signal</keyword>
<sequence length="829" mass="93093">MKKTLYYIVVAIVAAACLATSLQSCKSVKMRDGDDTYARGEYYNAAGLYRKLYNKYKKKEDRPVRGEAAFKMGLCYRKLNQSSRAVGAFQNALRYEYPDSTALLYLAQAQHMEGLWAAAEKNYKAYLELVPGDWQAKQGLRACRMAPKWREQGSRYIVKSAKLFNSRRADYCPMFLDVNADQLYFTSSNEKATGTVKSEITGTKNSDIFFSKKNDKGKWQRPEPAEGELNTEFDEGITSFTPDGSTMYLAKAIRKADAPTGVSIYTSQRSEAKWSAPTPFEITADTLSSYGDPCVSPDGVWLYFTSDMPGGQGGLDLWRINIKDKRGTLENLGDQINTPGDERFPYMRTDSILYFASNGHAGFGGLDIFKATMQPSGRWFIENMGSPVNSSGDDFGITFGKGESGFFSSNRKDGRGYDHIYSFEKPDLKVWISGTVLDKDEEPVPNATIRIVGNDGSNQKQAVKPDGTFRFDLQRGVSYVMLASASGYLNARQEFTSDSAEEDAEYGVDFVLAAMHKPQVVENIFYDFDKASLRPASKKALDELVKTLKDNPYITIELSAHTDRVGTDAYNNKLSYRRAKSVVDYLIAHGVDSLRLKPAGYGKTRPKVVTKRIHRLYPQFPLGDTLTVAYIDTLSKANQAAADQINRRTEFQVLSTNFQPFADDLKKMQELEAARHEAEQQAKIEAEQAGIAKARAEAQEKARAQAQAKAAAEKKKRDDAMKAARQEAASEKAAKKAKQQEKRDKEKAKRDKKRAEAQAKREKERLKAQEKRDKEKAKREAQKLKEQEKRAKHEAEQEAKRKAKQKKEAQKKAEARNGDDKPARSVRGK</sequence>
<dbReference type="PANTHER" id="PTHR30329:SF21">
    <property type="entry name" value="LIPOPROTEIN YIAD-RELATED"/>
    <property type="match status" value="1"/>
</dbReference>
<evidence type="ECO:0000313" key="8">
    <source>
        <dbReference type="EMBL" id="MSS16294.1"/>
    </source>
</evidence>
<feature type="domain" description="OmpA-like" evidence="7">
    <location>
        <begin position="513"/>
        <end position="657"/>
    </location>
</feature>
<dbReference type="InterPro" id="IPR011042">
    <property type="entry name" value="6-blade_b-propeller_TolB-like"/>
</dbReference>
<evidence type="ECO:0000259" key="7">
    <source>
        <dbReference type="PROSITE" id="PS51123"/>
    </source>
</evidence>
<dbReference type="Pfam" id="PF00691">
    <property type="entry name" value="OmpA"/>
    <property type="match status" value="1"/>
</dbReference>
<dbReference type="InterPro" id="IPR008969">
    <property type="entry name" value="CarboxyPept-like_regulatory"/>
</dbReference>
<dbReference type="PRINTS" id="PR01021">
    <property type="entry name" value="OMPADOMAIN"/>
</dbReference>
<dbReference type="Pfam" id="PF07676">
    <property type="entry name" value="PD40"/>
    <property type="match status" value="1"/>
</dbReference>
<dbReference type="AlphaFoldDB" id="A0A6L5XC44"/>
<evidence type="ECO:0000256" key="1">
    <source>
        <dbReference type="ARBA" id="ARBA00004442"/>
    </source>
</evidence>
<dbReference type="SUPFAM" id="SSF82171">
    <property type="entry name" value="DPP6 N-terminal domain-like"/>
    <property type="match status" value="1"/>
</dbReference>
<dbReference type="Gene3D" id="1.25.40.10">
    <property type="entry name" value="Tetratricopeptide repeat domain"/>
    <property type="match status" value="1"/>
</dbReference>
<dbReference type="InterPro" id="IPR019734">
    <property type="entry name" value="TPR_rpt"/>
</dbReference>
<comment type="subcellular location">
    <subcellularLocation>
        <location evidence="1">Cell outer membrane</location>
    </subcellularLocation>
</comment>
<keyword evidence="2 4" id="KW-0472">Membrane</keyword>
<dbReference type="Pfam" id="PF13620">
    <property type="entry name" value="CarboxypepD_reg"/>
    <property type="match status" value="1"/>
</dbReference>
<evidence type="ECO:0000256" key="6">
    <source>
        <dbReference type="SAM" id="SignalP"/>
    </source>
</evidence>
<dbReference type="InterPro" id="IPR006664">
    <property type="entry name" value="OMP_bac"/>
</dbReference>
<dbReference type="RefSeq" id="WP_154327920.1">
    <property type="nucleotide sequence ID" value="NZ_CP045696.1"/>
</dbReference>
<dbReference type="SUPFAM" id="SSF48452">
    <property type="entry name" value="TPR-like"/>
    <property type="match status" value="1"/>
</dbReference>
<reference evidence="8 9" key="1">
    <citation type="submission" date="2019-08" db="EMBL/GenBank/DDBJ databases">
        <title>In-depth cultivation of the pig gut microbiome towards novel bacterial diversity and tailored functional studies.</title>
        <authorList>
            <person name="Wylensek D."/>
            <person name="Hitch T.C.A."/>
            <person name="Clavel T."/>
        </authorList>
    </citation>
    <scope>NUCLEOTIDE SEQUENCE [LARGE SCALE GENOMIC DNA]</scope>
    <source>
        <strain evidence="8 9">Oil-RF-744-WCA-WT-10</strain>
    </source>
</reference>
<dbReference type="CDD" id="cd07185">
    <property type="entry name" value="OmpA_C-like"/>
    <property type="match status" value="1"/>
</dbReference>
<dbReference type="InterPro" id="IPR006665">
    <property type="entry name" value="OmpA-like"/>
</dbReference>
<dbReference type="EMBL" id="VULT01000001">
    <property type="protein sequence ID" value="MSS16294.1"/>
    <property type="molecule type" value="Genomic_DNA"/>
</dbReference>
<organism evidence="8 9">
    <name type="scientific">Sodaliphilus pleomorphus</name>
    <dbReference type="NCBI Taxonomy" id="2606626"/>
    <lineage>
        <taxon>Bacteria</taxon>
        <taxon>Pseudomonadati</taxon>
        <taxon>Bacteroidota</taxon>
        <taxon>Bacteroidia</taxon>
        <taxon>Bacteroidales</taxon>
        <taxon>Muribaculaceae</taxon>
        <taxon>Sodaliphilus</taxon>
    </lineage>
</organism>
<gene>
    <name evidence="8" type="ORF">FYJ29_00680</name>
</gene>
<protein>
    <submittedName>
        <fullName evidence="8">OmpA family protein</fullName>
    </submittedName>
</protein>
<dbReference type="PROSITE" id="PS51257">
    <property type="entry name" value="PROKAR_LIPOPROTEIN"/>
    <property type="match status" value="1"/>
</dbReference>
<evidence type="ECO:0000256" key="3">
    <source>
        <dbReference type="ARBA" id="ARBA00023237"/>
    </source>
</evidence>
<evidence type="ECO:0000313" key="9">
    <source>
        <dbReference type="Proteomes" id="UP000483362"/>
    </source>
</evidence>
<accession>A0A6L5XC44</accession>
<dbReference type="PROSITE" id="PS51123">
    <property type="entry name" value="OMPA_2"/>
    <property type="match status" value="1"/>
</dbReference>
<dbReference type="InterPro" id="IPR050330">
    <property type="entry name" value="Bact_OuterMem_StrucFunc"/>
</dbReference>
<dbReference type="Gene3D" id="3.30.1330.60">
    <property type="entry name" value="OmpA-like domain"/>
    <property type="match status" value="1"/>
</dbReference>
<keyword evidence="9" id="KW-1185">Reference proteome</keyword>
<evidence type="ECO:0000256" key="4">
    <source>
        <dbReference type="PROSITE-ProRule" id="PRU00473"/>
    </source>
</evidence>
<dbReference type="Gene3D" id="2.60.40.1120">
    <property type="entry name" value="Carboxypeptidase-like, regulatory domain"/>
    <property type="match status" value="1"/>
</dbReference>
<feature type="signal peptide" evidence="6">
    <location>
        <begin position="1"/>
        <end position="26"/>
    </location>
</feature>
<dbReference type="Gene3D" id="2.120.10.30">
    <property type="entry name" value="TolB, C-terminal domain"/>
    <property type="match status" value="1"/>
</dbReference>
<evidence type="ECO:0000256" key="2">
    <source>
        <dbReference type="ARBA" id="ARBA00023136"/>
    </source>
</evidence>
<dbReference type="Proteomes" id="UP000483362">
    <property type="component" value="Unassembled WGS sequence"/>
</dbReference>
<comment type="caution">
    <text evidence="8">The sequence shown here is derived from an EMBL/GenBank/DDBJ whole genome shotgun (WGS) entry which is preliminary data.</text>
</comment>
<name>A0A6L5XC44_9BACT</name>
<dbReference type="InterPro" id="IPR011659">
    <property type="entry name" value="WD40"/>
</dbReference>
<dbReference type="SUPFAM" id="SSF49464">
    <property type="entry name" value="Carboxypeptidase regulatory domain-like"/>
    <property type="match status" value="1"/>
</dbReference>
<dbReference type="SUPFAM" id="SSF103088">
    <property type="entry name" value="OmpA-like"/>
    <property type="match status" value="1"/>
</dbReference>
<dbReference type="PANTHER" id="PTHR30329">
    <property type="entry name" value="STATOR ELEMENT OF FLAGELLAR MOTOR COMPLEX"/>
    <property type="match status" value="1"/>
</dbReference>